<dbReference type="AlphaFoldDB" id="A0A6L9L5C6"/>
<dbReference type="Pfam" id="PF11138">
    <property type="entry name" value="DUF2911"/>
    <property type="match status" value="1"/>
</dbReference>
<keyword evidence="2" id="KW-1185">Reference proteome</keyword>
<accession>A0A6L9L5C6</accession>
<sequence length="175" mass="19634">MKRVFIILGIIAALLLLGFFGLRFWTKSGSPEAEVIIDQDGFRVKVAYCRPYKKGRTIFGGLVPYGKVWRTGANEATIIELAQDVTIAGKPLNAGQYSLWTIPTPDKWTIIFNRETGQWGTNYNATDDVLRVPVSSQKHSPPVDQFTISFDAQKEGANMLLTWDETEAVVPIQRR</sequence>
<dbReference type="RefSeq" id="WP_163943117.1">
    <property type="nucleotide sequence ID" value="NZ_JAAFZH010000001.1"/>
</dbReference>
<protein>
    <submittedName>
        <fullName evidence="1">DUF2911 domain-containing protein</fullName>
    </submittedName>
</protein>
<evidence type="ECO:0000313" key="1">
    <source>
        <dbReference type="EMBL" id="NDU94033.1"/>
    </source>
</evidence>
<dbReference type="InterPro" id="IPR021314">
    <property type="entry name" value="DUF2911"/>
</dbReference>
<name>A0A6L9L5C6_9BACT</name>
<gene>
    <name evidence="1" type="ORF">GK108_04045</name>
</gene>
<reference evidence="1 2" key="1">
    <citation type="submission" date="2020-02" db="EMBL/GenBank/DDBJ databases">
        <title>Draft genome sequence of two Spirosoma agri KCTC 52727 and Spirosoma terrae KCTC 52035.</title>
        <authorList>
            <person name="Rojas J."/>
            <person name="Ambika Manirajan B."/>
            <person name="Suarez C."/>
            <person name="Ratering S."/>
            <person name="Schnell S."/>
        </authorList>
    </citation>
    <scope>NUCLEOTIDE SEQUENCE [LARGE SCALE GENOMIC DNA]</scope>
    <source>
        <strain evidence="1 2">KCTC 52035</strain>
    </source>
</reference>
<comment type="caution">
    <text evidence="1">The sequence shown here is derived from an EMBL/GenBank/DDBJ whole genome shotgun (WGS) entry which is preliminary data.</text>
</comment>
<dbReference type="Proteomes" id="UP000474175">
    <property type="component" value="Unassembled WGS sequence"/>
</dbReference>
<evidence type="ECO:0000313" key="2">
    <source>
        <dbReference type="Proteomes" id="UP000474175"/>
    </source>
</evidence>
<dbReference type="EMBL" id="JAAFZH010000001">
    <property type="protein sequence ID" value="NDU94033.1"/>
    <property type="molecule type" value="Genomic_DNA"/>
</dbReference>
<organism evidence="1 2">
    <name type="scientific">Spirosoma terrae</name>
    <dbReference type="NCBI Taxonomy" id="1968276"/>
    <lineage>
        <taxon>Bacteria</taxon>
        <taxon>Pseudomonadati</taxon>
        <taxon>Bacteroidota</taxon>
        <taxon>Cytophagia</taxon>
        <taxon>Cytophagales</taxon>
        <taxon>Cytophagaceae</taxon>
        <taxon>Spirosoma</taxon>
    </lineage>
</organism>
<proteinExistence type="predicted"/>